<evidence type="ECO:0000256" key="1">
    <source>
        <dbReference type="SAM" id="MobiDB-lite"/>
    </source>
</evidence>
<evidence type="ECO:0000313" key="2">
    <source>
        <dbReference type="EMBL" id="CAG8669441.1"/>
    </source>
</evidence>
<dbReference type="AlphaFoldDB" id="A0A9N9EB49"/>
<feature type="compositionally biased region" description="Low complexity" evidence="1">
    <location>
        <begin position="163"/>
        <end position="174"/>
    </location>
</feature>
<reference evidence="2" key="1">
    <citation type="submission" date="2021-06" db="EMBL/GenBank/DDBJ databases">
        <authorList>
            <person name="Kallberg Y."/>
            <person name="Tangrot J."/>
            <person name="Rosling A."/>
        </authorList>
    </citation>
    <scope>NUCLEOTIDE SEQUENCE</scope>
    <source>
        <strain evidence="2">IA702</strain>
    </source>
</reference>
<feature type="region of interest" description="Disordered" evidence="1">
    <location>
        <begin position="154"/>
        <end position="176"/>
    </location>
</feature>
<sequence length="203" mass="22070">MAKGKRRKKPLSSMTMLKEDLRAEEKSSLEDGTVFSKSLGKAEKVSKLCEAPNCAHAAICSVFTRNEEDFIDGDEPEEGTPYRACALHSDKQVKTFRGMKILSKVEEIVSDEEESSSDKSEDITETQDISSLPAVAVRVSPVGSPELQALLMKKGPQPSVIKPQTPTTSSLSSPANTCEIQGCTNIANYEAKVGNQQYQAIAR</sequence>
<keyword evidence="3" id="KW-1185">Reference proteome</keyword>
<feature type="non-terminal residue" evidence="2">
    <location>
        <position position="203"/>
    </location>
</feature>
<feature type="region of interest" description="Disordered" evidence="1">
    <location>
        <begin position="109"/>
        <end position="130"/>
    </location>
</feature>
<dbReference type="Proteomes" id="UP000789572">
    <property type="component" value="Unassembled WGS sequence"/>
</dbReference>
<dbReference type="EMBL" id="CAJVPJ010006538">
    <property type="protein sequence ID" value="CAG8669441.1"/>
    <property type="molecule type" value="Genomic_DNA"/>
</dbReference>
<evidence type="ECO:0000313" key="3">
    <source>
        <dbReference type="Proteomes" id="UP000789572"/>
    </source>
</evidence>
<accession>A0A9N9EB49</accession>
<protein>
    <submittedName>
        <fullName evidence="2">10022_t:CDS:1</fullName>
    </submittedName>
</protein>
<proteinExistence type="predicted"/>
<comment type="caution">
    <text evidence="2">The sequence shown here is derived from an EMBL/GenBank/DDBJ whole genome shotgun (WGS) entry which is preliminary data.</text>
</comment>
<dbReference type="OrthoDB" id="10354800at2759"/>
<organism evidence="2 3">
    <name type="scientific">Paraglomus occultum</name>
    <dbReference type="NCBI Taxonomy" id="144539"/>
    <lineage>
        <taxon>Eukaryota</taxon>
        <taxon>Fungi</taxon>
        <taxon>Fungi incertae sedis</taxon>
        <taxon>Mucoromycota</taxon>
        <taxon>Glomeromycotina</taxon>
        <taxon>Glomeromycetes</taxon>
        <taxon>Paraglomerales</taxon>
        <taxon>Paraglomeraceae</taxon>
        <taxon>Paraglomus</taxon>
    </lineage>
</organism>
<name>A0A9N9EB49_9GLOM</name>
<gene>
    <name evidence="2" type="ORF">POCULU_LOCUS10884</name>
</gene>